<dbReference type="InterPro" id="IPR021776">
    <property type="entry name" value="ActD"/>
</dbReference>
<dbReference type="EMBL" id="VAUV01000009">
    <property type="protein sequence ID" value="TLD70230.1"/>
    <property type="molecule type" value="Genomic_DNA"/>
</dbReference>
<organism evidence="2 3">
    <name type="scientific">Phragmitibacter flavus</name>
    <dbReference type="NCBI Taxonomy" id="2576071"/>
    <lineage>
        <taxon>Bacteria</taxon>
        <taxon>Pseudomonadati</taxon>
        <taxon>Verrucomicrobiota</taxon>
        <taxon>Verrucomicrobiia</taxon>
        <taxon>Verrucomicrobiales</taxon>
        <taxon>Verrucomicrobiaceae</taxon>
        <taxon>Phragmitibacter</taxon>
    </lineage>
</organism>
<dbReference type="OrthoDB" id="9792475at2"/>
<keyword evidence="1" id="KW-1133">Transmembrane helix</keyword>
<gene>
    <name evidence="2" type="ORF">FEM03_13675</name>
</gene>
<comment type="caution">
    <text evidence="2">The sequence shown here is derived from an EMBL/GenBank/DDBJ whole genome shotgun (WGS) entry which is preliminary data.</text>
</comment>
<evidence type="ECO:0000313" key="2">
    <source>
        <dbReference type="EMBL" id="TLD70230.1"/>
    </source>
</evidence>
<feature type="transmembrane region" description="Helical" evidence="1">
    <location>
        <begin position="61"/>
        <end position="86"/>
    </location>
</feature>
<sequence length="185" mass="21317">MARTTLKRVHGYLAEFDSVQDVYHASEHIRDAKYRRWDVHSPFPIHGLNDAMGVERSKLPFFVFFGGLTGITIAFLLQYITQVMIYPTVVQAKPTNIFTTPAFFPVMFELTILFSAFTTVFGCFAMMGLPRWNHPLFTSKQFKKFSDDGFYICIEARDPKFHQVETKAMLEKIGGKNIELVEDEL</sequence>
<feature type="transmembrane region" description="Helical" evidence="1">
    <location>
        <begin position="106"/>
        <end position="129"/>
    </location>
</feature>
<dbReference type="AlphaFoldDB" id="A0A5R8KD51"/>
<evidence type="ECO:0000256" key="1">
    <source>
        <dbReference type="SAM" id="Phobius"/>
    </source>
</evidence>
<proteinExistence type="predicted"/>
<keyword evidence="1" id="KW-0812">Transmembrane</keyword>
<dbReference type="RefSeq" id="WP_138086829.1">
    <property type="nucleotide sequence ID" value="NZ_VAUV01000009.1"/>
</dbReference>
<evidence type="ECO:0000313" key="3">
    <source>
        <dbReference type="Proteomes" id="UP000306196"/>
    </source>
</evidence>
<dbReference type="PANTHER" id="PTHR40394:SF2">
    <property type="entry name" value="QUINOL:CYTOCHROME C OXIDOREDUCTASE MEMBRANE PROTEIN"/>
    <property type="match status" value="1"/>
</dbReference>
<dbReference type="Pfam" id="PF11821">
    <property type="entry name" value="ActD"/>
    <property type="match status" value="1"/>
</dbReference>
<name>A0A5R8KD51_9BACT</name>
<keyword evidence="1" id="KW-0472">Membrane</keyword>
<dbReference type="Proteomes" id="UP000306196">
    <property type="component" value="Unassembled WGS sequence"/>
</dbReference>
<reference evidence="2 3" key="1">
    <citation type="submission" date="2019-05" db="EMBL/GenBank/DDBJ databases">
        <title>Verrucobacter flavum gen. nov., sp. nov. a new member of the family Verrucomicrobiaceae.</title>
        <authorList>
            <person name="Szuroczki S."/>
            <person name="Abbaszade G."/>
            <person name="Szabo A."/>
            <person name="Felfoldi T."/>
            <person name="Schumann P."/>
            <person name="Boka K."/>
            <person name="Keki Z."/>
            <person name="Toumi M."/>
            <person name="Toth E."/>
        </authorList>
    </citation>
    <scope>NUCLEOTIDE SEQUENCE [LARGE SCALE GENOMIC DNA]</scope>
    <source>
        <strain evidence="2 3">MG-N-17</strain>
    </source>
</reference>
<protein>
    <submittedName>
        <fullName evidence="2">DUF3341 domain-containing protein</fullName>
    </submittedName>
</protein>
<accession>A0A5R8KD51</accession>
<dbReference type="PANTHER" id="PTHR40394">
    <property type="entry name" value="LIPOPROTEIN-RELATED"/>
    <property type="match status" value="1"/>
</dbReference>
<keyword evidence="3" id="KW-1185">Reference proteome</keyword>